<dbReference type="FunFam" id="1.10.10.820:FF:000001">
    <property type="entry name" value="Myosin heavy chain"/>
    <property type="match status" value="1"/>
</dbReference>
<dbReference type="Gene3D" id="1.20.58.530">
    <property type="match status" value="1"/>
</dbReference>
<dbReference type="PRINTS" id="PR00193">
    <property type="entry name" value="MYOSINHEAVY"/>
</dbReference>
<dbReference type="SMART" id="SM00326">
    <property type="entry name" value="SH3"/>
    <property type="match status" value="1"/>
</dbReference>
<keyword evidence="6 9" id="KW-0505">Motor protein</keyword>
<protein>
    <submittedName>
        <fullName evidence="14">Unconventional myosin-Ie</fullName>
    </submittedName>
</protein>
<proteinExistence type="inferred from homology"/>
<dbReference type="Pfam" id="PF06017">
    <property type="entry name" value="Myosin_TH1"/>
    <property type="match status" value="1"/>
</dbReference>
<feature type="domain" description="TH1" evidence="13">
    <location>
        <begin position="877"/>
        <end position="1069"/>
    </location>
</feature>
<feature type="domain" description="SH3" evidence="11">
    <location>
        <begin position="1175"/>
        <end position="1234"/>
    </location>
</feature>
<comment type="similarity">
    <text evidence="1 9">Belongs to the TRAFAC class myosin-kinesin ATPase superfamily. Myosin family.</text>
</comment>
<dbReference type="InterPro" id="IPR010926">
    <property type="entry name" value="Myosin_TH1"/>
</dbReference>
<evidence type="ECO:0000256" key="10">
    <source>
        <dbReference type="SAM" id="MobiDB-lite"/>
    </source>
</evidence>
<keyword evidence="15" id="KW-1185">Reference proteome</keyword>
<evidence type="ECO:0000256" key="2">
    <source>
        <dbReference type="ARBA" id="ARBA00022443"/>
    </source>
</evidence>
<dbReference type="Gene3D" id="1.20.5.4820">
    <property type="match status" value="1"/>
</dbReference>
<evidence type="ECO:0000259" key="11">
    <source>
        <dbReference type="PROSITE" id="PS50002"/>
    </source>
</evidence>
<feature type="binding site" evidence="9">
    <location>
        <begin position="258"/>
        <end position="265"/>
    </location>
    <ligand>
        <name>ATP</name>
        <dbReference type="ChEBI" id="CHEBI:30616"/>
    </ligand>
</feature>
<evidence type="ECO:0000256" key="8">
    <source>
        <dbReference type="PROSITE-ProRule" id="PRU00192"/>
    </source>
</evidence>
<dbReference type="Gene3D" id="1.10.10.820">
    <property type="match status" value="1"/>
</dbReference>
<feature type="domain" description="Myosin motor" evidence="12">
    <location>
        <begin position="165"/>
        <end position="839"/>
    </location>
</feature>
<evidence type="ECO:0000256" key="6">
    <source>
        <dbReference type="ARBA" id="ARBA00023175"/>
    </source>
</evidence>
<dbReference type="EMBL" id="JYDT01000089">
    <property type="protein sequence ID" value="KRY85523.1"/>
    <property type="molecule type" value="Genomic_DNA"/>
</dbReference>
<dbReference type="InterPro" id="IPR001452">
    <property type="entry name" value="SH3_domain"/>
</dbReference>
<dbReference type="Pfam" id="PF00018">
    <property type="entry name" value="SH3_1"/>
    <property type="match status" value="1"/>
</dbReference>
<evidence type="ECO:0000256" key="3">
    <source>
        <dbReference type="ARBA" id="ARBA00022741"/>
    </source>
</evidence>
<name>A0A0V1FJS0_TRIPS</name>
<evidence type="ECO:0000259" key="12">
    <source>
        <dbReference type="PROSITE" id="PS51456"/>
    </source>
</evidence>
<feature type="region of interest" description="Disordered" evidence="10">
    <location>
        <begin position="1156"/>
        <end position="1177"/>
    </location>
</feature>
<dbReference type="GO" id="GO:0060972">
    <property type="term" value="P:left/right pattern formation"/>
    <property type="evidence" value="ECO:0007669"/>
    <property type="project" value="UniProtKB-ARBA"/>
</dbReference>
<dbReference type="InterPro" id="IPR027417">
    <property type="entry name" value="P-loop_NTPase"/>
</dbReference>
<feature type="region of interest" description="Actin-binding" evidence="9">
    <location>
        <begin position="715"/>
        <end position="737"/>
    </location>
</feature>
<dbReference type="PANTHER" id="PTHR13140">
    <property type="entry name" value="MYOSIN"/>
    <property type="match status" value="1"/>
</dbReference>
<evidence type="ECO:0000256" key="7">
    <source>
        <dbReference type="ARBA" id="ARBA00023203"/>
    </source>
</evidence>
<dbReference type="SMART" id="SM00242">
    <property type="entry name" value="MYSc"/>
    <property type="match status" value="1"/>
</dbReference>
<sequence>MHTFLCCNDEYNNSAASIGPDKSISLFVLALPPNWQSTGYSLNIEKPVRSRQTASFCSFLASVLQQQLAPHCHTGQLTTGLGDVGFLPFCRLPLGLAAGLIATTLIAICSHFPAISFVLINSSSNSTEEKQAKLLTTIMLSSVQRTKQSAMDKHLHWQWHGIDQVGVHDMVLLATVDEDAIVQNLRKRYMNSVMFTYIGPVLLSVNPFTQMPYFSEKQMDQYQGANQYENPPHIYALTDDMYRNMLIDNENHCVIISGESGSGKTVSAKYIMNYLAHISGGGPEVERIKQIILETNAVLEAFGNAKTIRNDNSSRFGKYVEIAFTTYGTQKGAQISSFLLEKTRVVHQNPDERNFHIFYQLCAGCDDQLKRNLGITEPGYFNYLNQSGTYEIADVSDEQLYKVTMKAMEIVGIDNSTKIEILKIVSAILHIGNIKFKELNNYADIEDPADLQYPAYLLNVDPDAIRKKLTSRRMESKWGTENDVLDVKLNVDQAIYTRDALAKALYHRLFDHLVQLVNNALTFDANDCRKIGILDIYGFEIFENNGFEQFCINFVNEKLQQVFIELTLKAEQEEYKQEGVQWIPVEYFNNKVVCDLIESNKPPGIFSILNDVCAQTHGQSGGDDHFLQKMNTSVGNHPHYRPGSGRFLIVHYAGNVEYNVEGFCEKNRDTLFDDLIQLMQSSGNELVLNLFPEKVQKNCVKTRTTTFGSKIRKQANELLTSLMGSVPHYIRCIKPNEQKRPFTFDDARVKHQVKYLGLKENIRVRRAGFAYRRPYDKFVKRYAILIDDLQTNSTKNDLTRTKTILKSINFDTNDAFCMGQTKVFIKNPETVFQLEEKREEKYAHFAKIIQRAWRRCRMNKKSNDMAQRASDILHGHKQRRRASINRKFFGDYIGLDDKPELKTLVGKREKIWFADSVCKYDRRFKACTRYLLLTSKAVLIVQHIQGKTKRHSNQSDYVVKRYVELEKIASVMLSPNQDDFLLLTVVNEHATLVECVFKTEFLLKLCKRFQDRTGKILPIEFSEIFEYTVKKSNWPSCQTKFVKFEIDAQCLNKARLKSHGNTLHVAIGAGLKNTSRPNAKRVVPITQQTGSYSTQCSSSVHTSNRSGCFSPASIGSAGYGSVKEVSSYRRKAPPLPHLQPPSSRTELKAQLERITNNSINKANGAPKNKPPIPPKPRPKLRMLYSYEGQDDDELCFHSNDIIEIIQEDPSGWWQGHLRGKHGFTVSTFPRLAGFMVFKRRIIVLFLFKYCKAEAICKQNSILRFTSKEERFRQLSRLPSFAYSTTIIGISANTVIPKGLTIFGQSSCCNKRCSVYIIPTVSTPGISFGHLNAASAVTKVMFRKIVNERKSNMMLKCNFCHAFLHSDR</sequence>
<dbReference type="GO" id="GO:0051015">
    <property type="term" value="F:actin filament binding"/>
    <property type="evidence" value="ECO:0007669"/>
    <property type="project" value="TreeGrafter"/>
</dbReference>
<dbReference type="InterPro" id="IPR036072">
    <property type="entry name" value="MYSc_Myo1"/>
</dbReference>
<dbReference type="GO" id="GO:0005886">
    <property type="term" value="C:plasma membrane"/>
    <property type="evidence" value="ECO:0007669"/>
    <property type="project" value="TreeGrafter"/>
</dbReference>
<evidence type="ECO:0000256" key="5">
    <source>
        <dbReference type="ARBA" id="ARBA00023123"/>
    </source>
</evidence>
<evidence type="ECO:0000256" key="4">
    <source>
        <dbReference type="ARBA" id="ARBA00022840"/>
    </source>
</evidence>
<evidence type="ECO:0000256" key="1">
    <source>
        <dbReference type="ARBA" id="ARBA00008314"/>
    </source>
</evidence>
<dbReference type="GO" id="GO:0016459">
    <property type="term" value="C:myosin complex"/>
    <property type="evidence" value="ECO:0007669"/>
    <property type="project" value="UniProtKB-KW"/>
</dbReference>
<dbReference type="InterPro" id="IPR001609">
    <property type="entry name" value="Myosin_head_motor_dom-like"/>
</dbReference>
<dbReference type="GO" id="GO:0000146">
    <property type="term" value="F:microfilament motor activity"/>
    <property type="evidence" value="ECO:0007669"/>
    <property type="project" value="TreeGrafter"/>
</dbReference>
<dbReference type="OrthoDB" id="6108017at2759"/>
<dbReference type="Gene3D" id="3.40.850.10">
    <property type="entry name" value="Kinesin motor domain"/>
    <property type="match status" value="1"/>
</dbReference>
<keyword evidence="4 9" id="KW-0067">ATP-binding</keyword>
<evidence type="ECO:0000259" key="13">
    <source>
        <dbReference type="PROSITE" id="PS51757"/>
    </source>
</evidence>
<keyword evidence="3 9" id="KW-0547">Nucleotide-binding</keyword>
<dbReference type="PANTHER" id="PTHR13140:SF729">
    <property type="entry name" value="UNCONVENTIONAL MYOSIN-IE"/>
    <property type="match status" value="1"/>
</dbReference>
<evidence type="ECO:0000313" key="15">
    <source>
        <dbReference type="Proteomes" id="UP000054995"/>
    </source>
</evidence>
<dbReference type="PROSITE" id="PS51757">
    <property type="entry name" value="TH1"/>
    <property type="match status" value="1"/>
</dbReference>
<evidence type="ECO:0000256" key="9">
    <source>
        <dbReference type="PROSITE-ProRule" id="PRU00782"/>
    </source>
</evidence>
<accession>A0A0V1FJS0</accession>
<dbReference type="SUPFAM" id="SSF50044">
    <property type="entry name" value="SH3-domain"/>
    <property type="match status" value="1"/>
</dbReference>
<dbReference type="InterPro" id="IPR036028">
    <property type="entry name" value="SH3-like_dom_sf"/>
</dbReference>
<dbReference type="FunFam" id="1.20.58.530:FF:000007">
    <property type="entry name" value="Myosin IE"/>
    <property type="match status" value="1"/>
</dbReference>
<dbReference type="FunFam" id="2.30.30.40:FF:000072">
    <property type="entry name" value="Unconventional Myosin IB"/>
    <property type="match status" value="1"/>
</dbReference>
<dbReference type="GO" id="GO:0007015">
    <property type="term" value="P:actin filament organization"/>
    <property type="evidence" value="ECO:0007669"/>
    <property type="project" value="TreeGrafter"/>
</dbReference>
<dbReference type="GO" id="GO:0006897">
    <property type="term" value="P:endocytosis"/>
    <property type="evidence" value="ECO:0007669"/>
    <property type="project" value="TreeGrafter"/>
</dbReference>
<evidence type="ECO:0000313" key="14">
    <source>
        <dbReference type="EMBL" id="KRY85523.1"/>
    </source>
</evidence>
<keyword evidence="7 9" id="KW-0009">Actin-binding</keyword>
<dbReference type="Gene3D" id="2.30.30.40">
    <property type="entry name" value="SH3 Domains"/>
    <property type="match status" value="1"/>
</dbReference>
<comment type="caution">
    <text evidence="14">The sequence shown here is derived from an EMBL/GenBank/DDBJ whole genome shotgun (WGS) entry which is preliminary data.</text>
</comment>
<dbReference type="PROSITE" id="PS51456">
    <property type="entry name" value="MYOSIN_MOTOR"/>
    <property type="match status" value="1"/>
</dbReference>
<dbReference type="Pfam" id="PF00063">
    <property type="entry name" value="Myosin_head"/>
    <property type="match status" value="1"/>
</dbReference>
<dbReference type="SUPFAM" id="SSF52540">
    <property type="entry name" value="P-loop containing nucleoside triphosphate hydrolases"/>
    <property type="match status" value="1"/>
</dbReference>
<dbReference type="CDD" id="cd01378">
    <property type="entry name" value="MYSc_Myo1"/>
    <property type="match status" value="1"/>
</dbReference>
<dbReference type="InterPro" id="IPR036961">
    <property type="entry name" value="Kinesin_motor_dom_sf"/>
</dbReference>
<dbReference type="GO" id="GO:0005737">
    <property type="term" value="C:cytoplasm"/>
    <property type="evidence" value="ECO:0007669"/>
    <property type="project" value="TreeGrafter"/>
</dbReference>
<dbReference type="Gene3D" id="1.20.120.720">
    <property type="entry name" value="Myosin VI head, motor domain, U50 subdomain"/>
    <property type="match status" value="1"/>
</dbReference>
<dbReference type="PROSITE" id="PS50002">
    <property type="entry name" value="SH3"/>
    <property type="match status" value="1"/>
</dbReference>
<dbReference type="GO" id="GO:0005902">
    <property type="term" value="C:microvillus"/>
    <property type="evidence" value="ECO:0007669"/>
    <property type="project" value="TreeGrafter"/>
</dbReference>
<keyword evidence="5 9" id="KW-0518">Myosin</keyword>
<keyword evidence="2 8" id="KW-0728">SH3 domain</keyword>
<gene>
    <name evidence="14" type="primary">Myo1e</name>
    <name evidence="14" type="ORF">T4D_461</name>
</gene>
<dbReference type="GO" id="GO:0005524">
    <property type="term" value="F:ATP binding"/>
    <property type="evidence" value="ECO:0007669"/>
    <property type="project" value="UniProtKB-UniRule"/>
</dbReference>
<dbReference type="Proteomes" id="UP000054995">
    <property type="component" value="Unassembled WGS sequence"/>
</dbReference>
<organism evidence="14 15">
    <name type="scientific">Trichinella pseudospiralis</name>
    <name type="common">Parasitic roundworm</name>
    <dbReference type="NCBI Taxonomy" id="6337"/>
    <lineage>
        <taxon>Eukaryota</taxon>
        <taxon>Metazoa</taxon>
        <taxon>Ecdysozoa</taxon>
        <taxon>Nematoda</taxon>
        <taxon>Enoplea</taxon>
        <taxon>Dorylaimia</taxon>
        <taxon>Trichinellida</taxon>
        <taxon>Trichinellidae</taxon>
        <taxon>Trichinella</taxon>
    </lineage>
</organism>
<dbReference type="FunFam" id="3.40.850.10:FF:000101">
    <property type="entry name" value="Slow myosin heavy chain 2"/>
    <property type="match status" value="1"/>
</dbReference>
<reference evidence="14 15" key="1">
    <citation type="submission" date="2015-01" db="EMBL/GenBank/DDBJ databases">
        <title>Evolution of Trichinella species and genotypes.</title>
        <authorList>
            <person name="Korhonen P.K."/>
            <person name="Edoardo P."/>
            <person name="Giuseppe L.R."/>
            <person name="Gasser R.B."/>
        </authorList>
    </citation>
    <scope>NUCLEOTIDE SEQUENCE [LARGE SCALE GENOMIC DNA]</scope>
    <source>
        <strain evidence="14">ISS470</strain>
    </source>
</reference>